<dbReference type="InterPro" id="IPR011990">
    <property type="entry name" value="TPR-like_helical_dom_sf"/>
</dbReference>
<proteinExistence type="predicted"/>
<dbReference type="InterPro" id="IPR001387">
    <property type="entry name" value="Cro/C1-type_HTH"/>
</dbReference>
<gene>
    <name evidence="2" type="ORF">OEIGOIKO_05632</name>
</gene>
<dbReference type="Gene3D" id="1.10.260.40">
    <property type="entry name" value="lambda repressor-like DNA-binding domains"/>
    <property type="match status" value="1"/>
</dbReference>
<name>A0A7U9PZU6_9ACTN</name>
<dbReference type="GO" id="GO:0003677">
    <property type="term" value="F:DNA binding"/>
    <property type="evidence" value="ECO:0007669"/>
    <property type="project" value="InterPro"/>
</dbReference>
<dbReference type="SUPFAM" id="SSF47413">
    <property type="entry name" value="lambda repressor-like DNA-binding domains"/>
    <property type="match status" value="1"/>
</dbReference>
<evidence type="ECO:0000313" key="2">
    <source>
        <dbReference type="EMBL" id="GCD37823.1"/>
    </source>
</evidence>
<dbReference type="Pfam" id="PF13560">
    <property type="entry name" value="HTH_31"/>
    <property type="match status" value="1"/>
</dbReference>
<feature type="domain" description="HTH cro/C1-type" evidence="1">
    <location>
        <begin position="25"/>
        <end position="79"/>
    </location>
</feature>
<dbReference type="RefSeq" id="WP_174856465.1">
    <property type="nucleotide sequence ID" value="NZ_BHZC01000001.1"/>
</dbReference>
<dbReference type="Proteomes" id="UP000287830">
    <property type="component" value="Unassembled WGS sequence"/>
</dbReference>
<accession>A0A7U9PZU6</accession>
<reference evidence="2 3" key="1">
    <citation type="submission" date="2018-11" db="EMBL/GenBank/DDBJ databases">
        <title>Whole genome sequence of Streptomyces chrestomyceticus NBRC 13444(T).</title>
        <authorList>
            <person name="Komaki H."/>
            <person name="Tamura T."/>
        </authorList>
    </citation>
    <scope>NUCLEOTIDE SEQUENCE [LARGE SCALE GENOMIC DNA]</scope>
    <source>
        <strain evidence="2 3">NBRC 13444</strain>
    </source>
</reference>
<dbReference type="Gene3D" id="1.25.40.10">
    <property type="entry name" value="Tetratricopeptide repeat domain"/>
    <property type="match status" value="1"/>
</dbReference>
<dbReference type="AlphaFoldDB" id="A0A7U9PZU6"/>
<organism evidence="2 3">
    <name type="scientific">Streptomyces chrestomyceticus JCM 4735</name>
    <dbReference type="NCBI Taxonomy" id="1306181"/>
    <lineage>
        <taxon>Bacteria</taxon>
        <taxon>Bacillati</taxon>
        <taxon>Actinomycetota</taxon>
        <taxon>Actinomycetes</taxon>
        <taxon>Kitasatosporales</taxon>
        <taxon>Streptomycetaceae</taxon>
        <taxon>Streptomyces</taxon>
    </lineage>
</organism>
<evidence type="ECO:0000259" key="1">
    <source>
        <dbReference type="PROSITE" id="PS50943"/>
    </source>
</evidence>
<dbReference type="InterPro" id="IPR010982">
    <property type="entry name" value="Lambda_DNA-bd_dom_sf"/>
</dbReference>
<dbReference type="EMBL" id="BHZC01000001">
    <property type="protein sequence ID" value="GCD37823.1"/>
    <property type="molecule type" value="Genomic_DNA"/>
</dbReference>
<dbReference type="CDD" id="cd00093">
    <property type="entry name" value="HTH_XRE"/>
    <property type="match status" value="1"/>
</dbReference>
<sequence>MSGDTLWSSDKVRSLVAARHAGGLVKVGRTARGWRQEDLGGRLGCSTSTVSRLEARRCPSDLRLLRRAAEEVGVPTDVLTASLALSGAPATRVSLDGPQVEEDPMRRRTLLAAAGLAAPAQFLIGVDVALAGVPDPSGLAAPLEQRLARARSLFDSGRHARLLEALPGLLGDAHVAARSRQELALARLSTTYSLLAQVLTKIGRYEQSRQAADRATVYADLSGSPLAAAAAAREMSIVLRHQDQPAAAQRLILKAAAQVEATGLTSSAQTSAYAQMLCTQAYSAARAGDRAQALATIGEAQRAARLLPEQAPAGRLFPLTPAAVALYTVGVHWALGDAGAALEAGTNLHEGQFRTPERKARMHTDLARAWWQMARPEPAADALLHAVRASRGEVRDRPAIRQIVTDLAQRHPRTAGVRELSAAVSTRPS</sequence>
<dbReference type="SMART" id="SM00530">
    <property type="entry name" value="HTH_XRE"/>
    <property type="match status" value="1"/>
</dbReference>
<comment type="caution">
    <text evidence="2">The sequence shown here is derived from an EMBL/GenBank/DDBJ whole genome shotgun (WGS) entry which is preliminary data.</text>
</comment>
<protein>
    <submittedName>
        <fullName evidence="2">Transcriptional regulator</fullName>
    </submittedName>
</protein>
<dbReference type="PROSITE" id="PS50943">
    <property type="entry name" value="HTH_CROC1"/>
    <property type="match status" value="1"/>
</dbReference>
<dbReference type="GeneID" id="95624421"/>
<evidence type="ECO:0000313" key="3">
    <source>
        <dbReference type="Proteomes" id="UP000287830"/>
    </source>
</evidence>